<dbReference type="Proteomes" id="UP000325315">
    <property type="component" value="Unassembled WGS sequence"/>
</dbReference>
<proteinExistence type="predicted"/>
<evidence type="ECO:0000313" key="2">
    <source>
        <dbReference type="Proteomes" id="UP000325315"/>
    </source>
</evidence>
<sequence>MWMEKWKLIRLDLNLISSCHVQVNLHITIAVALDYKLKEASIKFTNCLDPYMDLSKHLAHVIKDLIKRSRILDLNVDEPCVYKCLRDGNVVFLVLYVDEIL</sequence>
<comment type="caution">
    <text evidence="1">The sequence shown here is derived from an EMBL/GenBank/DDBJ whole genome shotgun (WGS) entry which is preliminary data.</text>
</comment>
<protein>
    <submittedName>
        <fullName evidence="1">Uncharacterized protein</fullName>
    </submittedName>
</protein>
<gene>
    <name evidence="1" type="ORF">EPI10_020269</name>
</gene>
<reference evidence="1" key="1">
    <citation type="submission" date="2019-08" db="EMBL/GenBank/DDBJ databases">
        <authorList>
            <person name="Liu F."/>
        </authorList>
    </citation>
    <scope>NUCLEOTIDE SEQUENCE [LARGE SCALE GENOMIC DNA]</scope>
    <source>
        <strain evidence="1">PA1801</strain>
        <tissue evidence="1">Leaf</tissue>
    </source>
</reference>
<dbReference type="OrthoDB" id="1645289at2759"/>
<organism evidence="1 2">
    <name type="scientific">Gossypium australe</name>
    <dbReference type="NCBI Taxonomy" id="47621"/>
    <lineage>
        <taxon>Eukaryota</taxon>
        <taxon>Viridiplantae</taxon>
        <taxon>Streptophyta</taxon>
        <taxon>Embryophyta</taxon>
        <taxon>Tracheophyta</taxon>
        <taxon>Spermatophyta</taxon>
        <taxon>Magnoliopsida</taxon>
        <taxon>eudicotyledons</taxon>
        <taxon>Gunneridae</taxon>
        <taxon>Pentapetalae</taxon>
        <taxon>rosids</taxon>
        <taxon>malvids</taxon>
        <taxon>Malvales</taxon>
        <taxon>Malvaceae</taxon>
        <taxon>Malvoideae</taxon>
        <taxon>Gossypium</taxon>
    </lineage>
</organism>
<accession>A0A5B6WES2</accession>
<dbReference type="AlphaFoldDB" id="A0A5B6WES2"/>
<name>A0A5B6WES2_9ROSI</name>
<dbReference type="EMBL" id="SMMG02000003">
    <property type="protein sequence ID" value="KAA3479784.1"/>
    <property type="molecule type" value="Genomic_DNA"/>
</dbReference>
<keyword evidence="2" id="KW-1185">Reference proteome</keyword>
<evidence type="ECO:0000313" key="1">
    <source>
        <dbReference type="EMBL" id="KAA3479784.1"/>
    </source>
</evidence>